<dbReference type="Gene3D" id="1.10.720.30">
    <property type="entry name" value="SAP domain"/>
    <property type="match status" value="1"/>
</dbReference>
<feature type="domain" description="SAP" evidence="2">
    <location>
        <begin position="7"/>
        <end position="41"/>
    </location>
</feature>
<feature type="region of interest" description="Disordered" evidence="1">
    <location>
        <begin position="109"/>
        <end position="161"/>
    </location>
</feature>
<evidence type="ECO:0000259" key="2">
    <source>
        <dbReference type="PROSITE" id="PS50800"/>
    </source>
</evidence>
<dbReference type="InterPro" id="IPR003034">
    <property type="entry name" value="SAP_dom"/>
</dbReference>
<organism evidence="3 4">
    <name type="scientific">Psylliodes chrysocephalus</name>
    <dbReference type="NCBI Taxonomy" id="3402493"/>
    <lineage>
        <taxon>Eukaryota</taxon>
        <taxon>Metazoa</taxon>
        <taxon>Ecdysozoa</taxon>
        <taxon>Arthropoda</taxon>
        <taxon>Hexapoda</taxon>
        <taxon>Insecta</taxon>
        <taxon>Pterygota</taxon>
        <taxon>Neoptera</taxon>
        <taxon>Endopterygota</taxon>
        <taxon>Coleoptera</taxon>
        <taxon>Polyphaga</taxon>
        <taxon>Cucujiformia</taxon>
        <taxon>Chrysomeloidea</taxon>
        <taxon>Chrysomelidae</taxon>
        <taxon>Galerucinae</taxon>
        <taxon>Alticini</taxon>
        <taxon>Psylliodes</taxon>
    </lineage>
</organism>
<reference evidence="3" key="1">
    <citation type="submission" date="2022-01" db="EMBL/GenBank/DDBJ databases">
        <authorList>
            <person name="King R."/>
        </authorList>
    </citation>
    <scope>NUCLEOTIDE SEQUENCE</scope>
</reference>
<feature type="compositionally biased region" description="Basic and acidic residues" evidence="1">
    <location>
        <begin position="109"/>
        <end position="154"/>
    </location>
</feature>
<keyword evidence="4" id="KW-1185">Reference proteome</keyword>
<proteinExistence type="predicted"/>
<evidence type="ECO:0000313" key="3">
    <source>
        <dbReference type="EMBL" id="CAH1099437.1"/>
    </source>
</evidence>
<name>A0A9P0CIT2_9CUCU</name>
<evidence type="ECO:0000256" key="1">
    <source>
        <dbReference type="SAM" id="MobiDB-lite"/>
    </source>
</evidence>
<gene>
    <name evidence="3" type="ORF">PSYICH_LOCUS1247</name>
</gene>
<dbReference type="EMBL" id="OV651813">
    <property type="protein sequence ID" value="CAH1099437.1"/>
    <property type="molecule type" value="Genomic_DNA"/>
</dbReference>
<dbReference type="Proteomes" id="UP001153636">
    <property type="component" value="Chromosome 1"/>
</dbReference>
<dbReference type="PROSITE" id="PS50800">
    <property type="entry name" value="SAP"/>
    <property type="match status" value="1"/>
</dbReference>
<dbReference type="OrthoDB" id="79455at2759"/>
<dbReference type="AlphaFoldDB" id="A0A9P0CIT2"/>
<sequence length="161" mass="19099">MENIITIFDLKTLELKQLLEIRGLDKTGIKLTLLNRLKEAMEKEGKFPEQYDCRIELNVEEKETTPATEEVETVVKEVLSAETHTKMEMNDQLIMLLDYMKGMKEEQRRMGTKIEEEQRRMGTKIEEEQRRMGTKIEEEQKRMGTKIEEMGTKIEKKKKTR</sequence>
<evidence type="ECO:0000313" key="4">
    <source>
        <dbReference type="Proteomes" id="UP001153636"/>
    </source>
</evidence>
<dbReference type="SMART" id="SM00513">
    <property type="entry name" value="SAP"/>
    <property type="match status" value="1"/>
</dbReference>
<accession>A0A9P0CIT2</accession>
<dbReference type="SUPFAM" id="SSF68906">
    <property type="entry name" value="SAP domain"/>
    <property type="match status" value="1"/>
</dbReference>
<protein>
    <recommendedName>
        <fullName evidence="2">SAP domain-containing protein</fullName>
    </recommendedName>
</protein>
<dbReference type="InterPro" id="IPR036361">
    <property type="entry name" value="SAP_dom_sf"/>
</dbReference>